<evidence type="ECO:0000256" key="9">
    <source>
        <dbReference type="ARBA" id="ARBA00030998"/>
    </source>
</evidence>
<evidence type="ECO:0000256" key="7">
    <source>
        <dbReference type="ARBA" id="ARBA00023163"/>
    </source>
</evidence>
<evidence type="ECO:0000256" key="3">
    <source>
        <dbReference type="ARBA" id="ARBA00013725"/>
    </source>
</evidence>
<evidence type="ECO:0000256" key="8">
    <source>
        <dbReference type="ARBA" id="ARBA00029924"/>
    </source>
</evidence>
<evidence type="ECO:0000256" key="1">
    <source>
        <dbReference type="ARBA" id="ARBA00006711"/>
    </source>
</evidence>
<dbReference type="PANTHER" id="PTHR34476:SF1">
    <property type="entry name" value="DNA-DIRECTED RNA POLYMERASE SUBUNIT OMEGA"/>
    <property type="match status" value="1"/>
</dbReference>
<comment type="function">
    <text evidence="11">Promotes RNA polymerase assembly. Latches the N- and C-terminal regions of the beta' subunit thereby facilitating its interaction with the beta and alpha subunits.</text>
</comment>
<evidence type="ECO:0000256" key="4">
    <source>
        <dbReference type="ARBA" id="ARBA00022478"/>
    </source>
</evidence>
<dbReference type="InterPro" id="IPR003716">
    <property type="entry name" value="DNA-dir_RNA_pol_omega"/>
</dbReference>
<dbReference type="AlphaFoldDB" id="A0A1I1W9N8"/>
<keyword evidence="5 11" id="KW-0808">Transferase</keyword>
<name>A0A1I1W9N8_9BACT</name>
<keyword evidence="4 11" id="KW-0240">DNA-directed RNA polymerase</keyword>
<evidence type="ECO:0000256" key="2">
    <source>
        <dbReference type="ARBA" id="ARBA00012418"/>
    </source>
</evidence>
<dbReference type="RefSeq" id="WP_096325966.1">
    <property type="nucleotide sequence ID" value="NZ_FOMX01000006.1"/>
</dbReference>
<evidence type="ECO:0000313" key="14">
    <source>
        <dbReference type="Proteomes" id="UP000199400"/>
    </source>
</evidence>
<dbReference type="InterPro" id="IPR036161">
    <property type="entry name" value="RPB6/omega-like_sf"/>
</dbReference>
<dbReference type="STRING" id="54.SAMN02745121_02190"/>
<dbReference type="GO" id="GO:0006351">
    <property type="term" value="P:DNA-templated transcription"/>
    <property type="evidence" value="ECO:0007669"/>
    <property type="project" value="UniProtKB-UniRule"/>
</dbReference>
<dbReference type="EC" id="2.7.7.6" evidence="2 11"/>
<evidence type="ECO:0000256" key="5">
    <source>
        <dbReference type="ARBA" id="ARBA00022679"/>
    </source>
</evidence>
<evidence type="ECO:0000313" key="13">
    <source>
        <dbReference type="EMBL" id="SFD91867.1"/>
    </source>
</evidence>
<dbReference type="GO" id="GO:0003899">
    <property type="term" value="F:DNA-directed RNA polymerase activity"/>
    <property type="evidence" value="ECO:0007669"/>
    <property type="project" value="UniProtKB-UniRule"/>
</dbReference>
<dbReference type="GO" id="GO:0000428">
    <property type="term" value="C:DNA-directed RNA polymerase complex"/>
    <property type="evidence" value="ECO:0007669"/>
    <property type="project" value="UniProtKB-KW"/>
</dbReference>
<proteinExistence type="inferred from homology"/>
<gene>
    <name evidence="11" type="primary">rpoZ</name>
    <name evidence="13" type="ORF">SAMN02745121_02190</name>
</gene>
<comment type="catalytic activity">
    <reaction evidence="10 11">
        <text>RNA(n) + a ribonucleoside 5'-triphosphate = RNA(n+1) + diphosphate</text>
        <dbReference type="Rhea" id="RHEA:21248"/>
        <dbReference type="Rhea" id="RHEA-COMP:14527"/>
        <dbReference type="Rhea" id="RHEA-COMP:17342"/>
        <dbReference type="ChEBI" id="CHEBI:33019"/>
        <dbReference type="ChEBI" id="CHEBI:61557"/>
        <dbReference type="ChEBI" id="CHEBI:140395"/>
        <dbReference type="EC" id="2.7.7.6"/>
    </reaction>
</comment>
<evidence type="ECO:0000256" key="11">
    <source>
        <dbReference type="HAMAP-Rule" id="MF_00366"/>
    </source>
</evidence>
<accession>A0A1I1W9N8</accession>
<dbReference type="PANTHER" id="PTHR34476">
    <property type="entry name" value="DNA-DIRECTED RNA POLYMERASE SUBUNIT OMEGA"/>
    <property type="match status" value="1"/>
</dbReference>
<evidence type="ECO:0000256" key="10">
    <source>
        <dbReference type="ARBA" id="ARBA00048552"/>
    </source>
</evidence>
<keyword evidence="14" id="KW-1185">Reference proteome</keyword>
<sequence>MARVTVEDCLELIPNRFALTILAARRARALLEGKGTAQVVCDNKQAVTALREIEGGQVRYQEQITGVMLDFIEEQRQKLKLTSNDNTFLEAAAFSVIEGEEESEEGDTIPELTADFEKVGMAPETTEGDENVDVEETETETEEAGEEEEELGPAPDLDDAAGLEDLDDAGLDDEELSGGEAEEDDE</sequence>
<comment type="subunit">
    <text evidence="11">The RNAP catalytic core consists of 2 alpha, 1 beta, 1 beta' and 1 omega subunit. When a sigma factor is associated with the core the holoenzyme is formed, which can initiate transcription.</text>
</comment>
<dbReference type="GO" id="GO:0003677">
    <property type="term" value="F:DNA binding"/>
    <property type="evidence" value="ECO:0007669"/>
    <property type="project" value="UniProtKB-UniRule"/>
</dbReference>
<evidence type="ECO:0000256" key="12">
    <source>
        <dbReference type="SAM" id="MobiDB-lite"/>
    </source>
</evidence>
<dbReference type="HAMAP" id="MF_00366">
    <property type="entry name" value="RNApol_bact_RpoZ"/>
    <property type="match status" value="1"/>
</dbReference>
<reference evidence="14" key="1">
    <citation type="submission" date="2016-10" db="EMBL/GenBank/DDBJ databases">
        <authorList>
            <person name="Varghese N."/>
            <person name="Submissions S."/>
        </authorList>
    </citation>
    <scope>NUCLEOTIDE SEQUENCE [LARGE SCALE GENOMIC DNA]</scope>
    <source>
        <strain evidence="14">ATCC 25963</strain>
    </source>
</reference>
<evidence type="ECO:0000256" key="6">
    <source>
        <dbReference type="ARBA" id="ARBA00022695"/>
    </source>
</evidence>
<keyword evidence="6 11" id="KW-0548">Nucleotidyltransferase</keyword>
<keyword evidence="7 11" id="KW-0804">Transcription</keyword>
<dbReference type="NCBIfam" id="TIGR00690">
    <property type="entry name" value="rpoZ"/>
    <property type="match status" value="1"/>
</dbReference>
<dbReference type="EMBL" id="FOMX01000006">
    <property type="protein sequence ID" value="SFD91867.1"/>
    <property type="molecule type" value="Genomic_DNA"/>
</dbReference>
<dbReference type="InterPro" id="IPR006110">
    <property type="entry name" value="Pol_omega/Rpo6/RPB6"/>
</dbReference>
<feature type="region of interest" description="Disordered" evidence="12">
    <location>
        <begin position="117"/>
        <end position="186"/>
    </location>
</feature>
<dbReference type="Proteomes" id="UP000199400">
    <property type="component" value="Unassembled WGS sequence"/>
</dbReference>
<organism evidence="13 14">
    <name type="scientific">Nannocystis exedens</name>
    <dbReference type="NCBI Taxonomy" id="54"/>
    <lineage>
        <taxon>Bacteria</taxon>
        <taxon>Pseudomonadati</taxon>
        <taxon>Myxococcota</taxon>
        <taxon>Polyangia</taxon>
        <taxon>Nannocystales</taxon>
        <taxon>Nannocystaceae</taxon>
        <taxon>Nannocystis</taxon>
    </lineage>
</organism>
<comment type="similarity">
    <text evidence="1 11">Belongs to the RNA polymerase subunit omega family.</text>
</comment>
<dbReference type="OrthoDB" id="9796300at2"/>
<feature type="compositionally biased region" description="Acidic residues" evidence="12">
    <location>
        <begin position="126"/>
        <end position="186"/>
    </location>
</feature>
<dbReference type="SMART" id="SM01409">
    <property type="entry name" value="RNA_pol_Rpb6"/>
    <property type="match status" value="1"/>
</dbReference>
<dbReference type="Pfam" id="PF01192">
    <property type="entry name" value="RNA_pol_Rpb6"/>
    <property type="match status" value="1"/>
</dbReference>
<dbReference type="SUPFAM" id="SSF63562">
    <property type="entry name" value="RPB6/omega subunit-like"/>
    <property type="match status" value="1"/>
</dbReference>
<dbReference type="Gene3D" id="3.90.940.10">
    <property type="match status" value="1"/>
</dbReference>
<protein>
    <recommendedName>
        <fullName evidence="3 11">DNA-directed RNA polymerase subunit omega</fullName>
        <shortName evidence="11">RNAP omega subunit</shortName>
        <ecNumber evidence="2 11">2.7.7.6</ecNumber>
    </recommendedName>
    <alternativeName>
        <fullName evidence="9 11">RNA polymerase omega subunit</fullName>
    </alternativeName>
    <alternativeName>
        <fullName evidence="8 11">Transcriptase subunit omega</fullName>
    </alternativeName>
</protein>